<dbReference type="Gene3D" id="1.10.565.10">
    <property type="entry name" value="Retinoid X Receptor"/>
    <property type="match status" value="1"/>
</dbReference>
<comment type="similarity">
    <text evidence="2 11">Belongs to the nuclear hormone receptor family.</text>
</comment>
<dbReference type="PRINTS" id="PR00047">
    <property type="entry name" value="STROIDFINGER"/>
</dbReference>
<dbReference type="Proteomes" id="UP000005237">
    <property type="component" value="Unassembled WGS sequence"/>
</dbReference>
<feature type="domain" description="Nuclear receptor" evidence="12">
    <location>
        <begin position="3"/>
        <end position="78"/>
    </location>
</feature>
<dbReference type="SMART" id="SM00399">
    <property type="entry name" value="ZnF_C4"/>
    <property type="match status" value="1"/>
</dbReference>
<dbReference type="Pfam" id="PF00105">
    <property type="entry name" value="zf-C4"/>
    <property type="match status" value="1"/>
</dbReference>
<dbReference type="PANTHER" id="PTHR24083">
    <property type="entry name" value="NUCLEAR HORMONE RECEPTOR"/>
    <property type="match status" value="1"/>
</dbReference>
<keyword evidence="9 11" id="KW-0675">Receptor</keyword>
<evidence type="ECO:0000259" key="13">
    <source>
        <dbReference type="PROSITE" id="PS51843"/>
    </source>
</evidence>
<dbReference type="GO" id="GO:0005634">
    <property type="term" value="C:nucleus"/>
    <property type="evidence" value="ECO:0007669"/>
    <property type="project" value="UniProtKB-SubCell"/>
</dbReference>
<reference evidence="14" key="2">
    <citation type="submission" date="2022-06" db="UniProtKB">
        <authorList>
            <consortium name="EnsemblMetazoa"/>
        </authorList>
    </citation>
    <scope>IDENTIFICATION</scope>
    <source>
        <strain evidence="14">DF5081</strain>
    </source>
</reference>
<evidence type="ECO:0000259" key="12">
    <source>
        <dbReference type="PROSITE" id="PS51030"/>
    </source>
</evidence>
<evidence type="ECO:0000256" key="2">
    <source>
        <dbReference type="ARBA" id="ARBA00005993"/>
    </source>
</evidence>
<accession>A0A8R1DZD2</accession>
<dbReference type="InterPro" id="IPR049636">
    <property type="entry name" value="HNF4-like_DBD"/>
</dbReference>
<dbReference type="EnsemblMetazoa" id="CJA14599.1">
    <property type="protein sequence ID" value="CJA14599.1"/>
    <property type="gene ID" value="WBGene00133803"/>
</dbReference>
<dbReference type="Pfam" id="PF00104">
    <property type="entry name" value="Hormone_recep"/>
    <property type="match status" value="1"/>
</dbReference>
<keyword evidence="5 11" id="KW-0862">Zinc</keyword>
<dbReference type="AlphaFoldDB" id="A0A8R1DZD2"/>
<feature type="domain" description="NR LBD" evidence="13">
    <location>
        <begin position="93"/>
        <end position="344"/>
    </location>
</feature>
<organism evidence="14 15">
    <name type="scientific">Caenorhabditis japonica</name>
    <dbReference type="NCBI Taxonomy" id="281687"/>
    <lineage>
        <taxon>Eukaryota</taxon>
        <taxon>Metazoa</taxon>
        <taxon>Ecdysozoa</taxon>
        <taxon>Nematoda</taxon>
        <taxon>Chromadorea</taxon>
        <taxon>Rhabditida</taxon>
        <taxon>Rhabditina</taxon>
        <taxon>Rhabditomorpha</taxon>
        <taxon>Rhabditoidea</taxon>
        <taxon>Rhabditidae</taxon>
        <taxon>Peloderinae</taxon>
        <taxon>Caenorhabditis</taxon>
    </lineage>
</organism>
<dbReference type="PROSITE" id="PS00031">
    <property type="entry name" value="NUCLEAR_REC_DBD_1"/>
    <property type="match status" value="1"/>
</dbReference>
<dbReference type="InterPro" id="IPR035500">
    <property type="entry name" value="NHR-like_dom_sf"/>
</dbReference>
<evidence type="ECO:0000313" key="15">
    <source>
        <dbReference type="Proteomes" id="UP000005237"/>
    </source>
</evidence>
<dbReference type="CDD" id="cd06960">
    <property type="entry name" value="NR_DBD_HNF4A"/>
    <property type="match status" value="1"/>
</dbReference>
<sequence length="373" mass="41723">MVEEVCQICNDKSTGKHYGAISCDGCKGFFRRSIRKRYHYVCRFEKSCDVTRNKRNACRACRLQKCVRAGMKSNAIQNERDAIGKRKKTNDAGREDLIDQLVAAETLCQQLRSSVIKNTSSLAPYDCGKVKWNYEDAKAATLDDIGKSIHQQLVLFIEWAKSLPQFSFLTTVDQAALLKGGAASIIVLGVAYRSICLTVNNTICLANDTLLPKEHATQVGDINCVVGRIIDEIVNPMRRLNMDLIEYVALKAILFFNPVVREIQDQEPVENARFACLRSLQRRCTEKALEAMEDETTDCRSGKLLLLLPSLQAIAQQLVEDVQLARLFGLVNVDSLMEELILNDLKPSDPQILQTSLSSPVNSSMKAEAEIEE</sequence>
<proteinExistence type="inferred from homology"/>
<protein>
    <submittedName>
        <fullName evidence="14">Uncharacterized protein</fullName>
    </submittedName>
</protein>
<keyword evidence="8 11" id="KW-0804">Transcription</keyword>
<keyword evidence="15" id="KW-1185">Reference proteome</keyword>
<evidence type="ECO:0000256" key="7">
    <source>
        <dbReference type="ARBA" id="ARBA00023125"/>
    </source>
</evidence>
<dbReference type="GO" id="GO:0008270">
    <property type="term" value="F:zinc ion binding"/>
    <property type="evidence" value="ECO:0007669"/>
    <property type="project" value="UniProtKB-KW"/>
</dbReference>
<dbReference type="OMA" id="ICHICDD"/>
<keyword evidence="6 11" id="KW-0805">Transcription regulation</keyword>
<dbReference type="GO" id="GO:0000978">
    <property type="term" value="F:RNA polymerase II cis-regulatory region sequence-specific DNA binding"/>
    <property type="evidence" value="ECO:0007669"/>
    <property type="project" value="InterPro"/>
</dbReference>
<evidence type="ECO:0000256" key="11">
    <source>
        <dbReference type="RuleBase" id="RU004334"/>
    </source>
</evidence>
<dbReference type="PRINTS" id="PR00398">
    <property type="entry name" value="STRDHORMONER"/>
</dbReference>
<evidence type="ECO:0000256" key="10">
    <source>
        <dbReference type="ARBA" id="ARBA00023242"/>
    </source>
</evidence>
<dbReference type="SUPFAM" id="SSF57716">
    <property type="entry name" value="Glucocorticoid receptor-like (DNA-binding domain)"/>
    <property type="match status" value="1"/>
</dbReference>
<dbReference type="PROSITE" id="PS51030">
    <property type="entry name" value="NUCLEAR_REC_DBD_2"/>
    <property type="match status" value="1"/>
</dbReference>
<evidence type="ECO:0000256" key="4">
    <source>
        <dbReference type="ARBA" id="ARBA00022771"/>
    </source>
</evidence>
<name>A0A8R1DZD2_CAEJA</name>
<keyword evidence="3 11" id="KW-0479">Metal-binding</keyword>
<reference evidence="15" key="1">
    <citation type="submission" date="2010-08" db="EMBL/GenBank/DDBJ databases">
        <authorList>
            <consortium name="Caenorhabditis japonica Sequencing Consortium"/>
            <person name="Wilson R.K."/>
        </authorList>
    </citation>
    <scope>NUCLEOTIDE SEQUENCE [LARGE SCALE GENOMIC DNA]</scope>
    <source>
        <strain evidence="15">DF5081</strain>
    </source>
</reference>
<evidence type="ECO:0000256" key="3">
    <source>
        <dbReference type="ARBA" id="ARBA00022723"/>
    </source>
</evidence>
<dbReference type="InterPro" id="IPR001723">
    <property type="entry name" value="Nuclear_hrmn_rcpt"/>
</dbReference>
<dbReference type="FunFam" id="3.30.50.10:FF:000030">
    <property type="entry name" value="Nuclear Hormone Receptor family"/>
    <property type="match status" value="1"/>
</dbReference>
<dbReference type="SUPFAM" id="SSF48508">
    <property type="entry name" value="Nuclear receptor ligand-binding domain"/>
    <property type="match status" value="1"/>
</dbReference>
<evidence type="ECO:0000313" key="14">
    <source>
        <dbReference type="EnsemblMetazoa" id="CJA14599.1"/>
    </source>
</evidence>
<dbReference type="InterPro" id="IPR001628">
    <property type="entry name" value="Znf_hrmn_rcpt"/>
</dbReference>
<keyword evidence="4 11" id="KW-0863">Zinc-finger</keyword>
<dbReference type="InterPro" id="IPR013088">
    <property type="entry name" value="Znf_NHR/GATA"/>
</dbReference>
<evidence type="ECO:0000256" key="5">
    <source>
        <dbReference type="ARBA" id="ARBA00022833"/>
    </source>
</evidence>
<keyword evidence="7 11" id="KW-0238">DNA-binding</keyword>
<dbReference type="PROSITE" id="PS51843">
    <property type="entry name" value="NR_LBD"/>
    <property type="match status" value="1"/>
</dbReference>
<keyword evidence="10 11" id="KW-0539">Nucleus</keyword>
<evidence type="ECO:0000256" key="8">
    <source>
        <dbReference type="ARBA" id="ARBA00023163"/>
    </source>
</evidence>
<evidence type="ECO:0000256" key="1">
    <source>
        <dbReference type="ARBA" id="ARBA00004123"/>
    </source>
</evidence>
<dbReference type="InterPro" id="IPR000536">
    <property type="entry name" value="Nucl_hrmn_rcpt_lig-bd"/>
</dbReference>
<dbReference type="InterPro" id="IPR050274">
    <property type="entry name" value="Nuclear_hormone_rcpt_NR2"/>
</dbReference>
<dbReference type="FunFam" id="1.10.565.10:FF:000048">
    <property type="entry name" value="Nuclear hormone receptor family member nhr-35"/>
    <property type="match status" value="1"/>
</dbReference>
<dbReference type="SMART" id="SM00430">
    <property type="entry name" value="HOLI"/>
    <property type="match status" value="1"/>
</dbReference>
<comment type="subcellular location">
    <subcellularLocation>
        <location evidence="1 11">Nucleus</location>
    </subcellularLocation>
</comment>
<evidence type="ECO:0000256" key="9">
    <source>
        <dbReference type="ARBA" id="ARBA00023170"/>
    </source>
</evidence>
<dbReference type="Gene3D" id="3.30.50.10">
    <property type="entry name" value="Erythroid Transcription Factor GATA-1, subunit A"/>
    <property type="match status" value="1"/>
</dbReference>
<evidence type="ECO:0000256" key="6">
    <source>
        <dbReference type="ARBA" id="ARBA00023015"/>
    </source>
</evidence>
<dbReference type="GO" id="GO:0003700">
    <property type="term" value="F:DNA-binding transcription factor activity"/>
    <property type="evidence" value="ECO:0007669"/>
    <property type="project" value="InterPro"/>
</dbReference>